<dbReference type="OrthoDB" id="2999773at2759"/>
<keyword evidence="2" id="KW-1185">Reference proteome</keyword>
<evidence type="ECO:0000313" key="2">
    <source>
        <dbReference type="Proteomes" id="UP000250266"/>
    </source>
</evidence>
<gene>
    <name evidence="1" type="ORF">K432DRAFT_420310</name>
</gene>
<dbReference type="InterPro" id="IPR046670">
    <property type="entry name" value="DUF6540"/>
</dbReference>
<accession>A0A8E2DZL6</accession>
<proteinExistence type="predicted"/>
<dbReference type="EMBL" id="KV745481">
    <property type="protein sequence ID" value="OCK74426.1"/>
    <property type="molecule type" value="Genomic_DNA"/>
</dbReference>
<name>A0A8E2DZL6_9PEZI</name>
<evidence type="ECO:0000313" key="1">
    <source>
        <dbReference type="EMBL" id="OCK74426.1"/>
    </source>
</evidence>
<organism evidence="1 2">
    <name type="scientific">Lepidopterella palustris CBS 459.81</name>
    <dbReference type="NCBI Taxonomy" id="1314670"/>
    <lineage>
        <taxon>Eukaryota</taxon>
        <taxon>Fungi</taxon>
        <taxon>Dikarya</taxon>
        <taxon>Ascomycota</taxon>
        <taxon>Pezizomycotina</taxon>
        <taxon>Dothideomycetes</taxon>
        <taxon>Pleosporomycetidae</taxon>
        <taxon>Mytilinidiales</taxon>
        <taxon>Argynnaceae</taxon>
        <taxon>Lepidopterella</taxon>
    </lineage>
</organism>
<protein>
    <submittedName>
        <fullName evidence="1">Uncharacterized protein</fullName>
    </submittedName>
</protein>
<reference evidence="1 2" key="1">
    <citation type="journal article" date="2016" name="Nat. Commun.">
        <title>Ectomycorrhizal ecology is imprinted in the genome of the dominant symbiotic fungus Cenococcum geophilum.</title>
        <authorList>
            <consortium name="DOE Joint Genome Institute"/>
            <person name="Peter M."/>
            <person name="Kohler A."/>
            <person name="Ohm R.A."/>
            <person name="Kuo A."/>
            <person name="Krutzmann J."/>
            <person name="Morin E."/>
            <person name="Arend M."/>
            <person name="Barry K.W."/>
            <person name="Binder M."/>
            <person name="Choi C."/>
            <person name="Clum A."/>
            <person name="Copeland A."/>
            <person name="Grisel N."/>
            <person name="Haridas S."/>
            <person name="Kipfer T."/>
            <person name="LaButti K."/>
            <person name="Lindquist E."/>
            <person name="Lipzen A."/>
            <person name="Maire R."/>
            <person name="Meier B."/>
            <person name="Mihaltcheva S."/>
            <person name="Molinier V."/>
            <person name="Murat C."/>
            <person name="Poggeler S."/>
            <person name="Quandt C.A."/>
            <person name="Sperisen C."/>
            <person name="Tritt A."/>
            <person name="Tisserant E."/>
            <person name="Crous P.W."/>
            <person name="Henrissat B."/>
            <person name="Nehls U."/>
            <person name="Egli S."/>
            <person name="Spatafora J.W."/>
            <person name="Grigoriev I.V."/>
            <person name="Martin F.M."/>
        </authorList>
    </citation>
    <scope>NUCLEOTIDE SEQUENCE [LARGE SCALE GENOMIC DNA]</scope>
    <source>
        <strain evidence="1 2">CBS 459.81</strain>
    </source>
</reference>
<sequence>MAGTIYVVIPHVDNANVGKLIHASGDAAVGFQIQFERNYNLGATTRRHQIVPLAQVLDHYVLDVKGDGTLRHDYLEQVALSIPAPGRSSVSASTATWLRQVVAALVQAGAMGQESLQIVDRTPKN</sequence>
<dbReference type="Pfam" id="PF20174">
    <property type="entry name" value="DUF6540"/>
    <property type="match status" value="1"/>
</dbReference>
<dbReference type="Proteomes" id="UP000250266">
    <property type="component" value="Unassembled WGS sequence"/>
</dbReference>
<dbReference type="AlphaFoldDB" id="A0A8E2DZL6"/>